<feature type="region of interest" description="Disordered" evidence="1">
    <location>
        <begin position="86"/>
        <end position="126"/>
    </location>
</feature>
<dbReference type="PROSITE" id="PS51257">
    <property type="entry name" value="PROKAR_LIPOPROTEIN"/>
    <property type="match status" value="1"/>
</dbReference>
<sequence>MKKFASFLLGAVAGCAAGFLAGSLLVSDEQVDDVKNKIKDNDKLQDLKKKYDNGTEIVKNQLASFPKNVEDDSELKDFDDIVIDDSDKDDNVAAGDNAQESIDDLNNAEEEHNTEDTTADETKPEA</sequence>
<evidence type="ECO:0008006" key="5">
    <source>
        <dbReference type="Google" id="ProtNLM"/>
    </source>
</evidence>
<proteinExistence type="predicted"/>
<dbReference type="EMBL" id="AZFU01000018">
    <property type="protein sequence ID" value="KRM04659.1"/>
    <property type="molecule type" value="Genomic_DNA"/>
</dbReference>
<gene>
    <name evidence="3" type="ORF">FC59_GL000537</name>
</gene>
<organism evidence="3 4">
    <name type="scientific">Lactobacillus kitasatonis DSM 16761 = JCM 1039</name>
    <dbReference type="NCBI Taxonomy" id="1423767"/>
    <lineage>
        <taxon>Bacteria</taxon>
        <taxon>Bacillati</taxon>
        <taxon>Bacillota</taxon>
        <taxon>Bacilli</taxon>
        <taxon>Lactobacillales</taxon>
        <taxon>Lactobacillaceae</taxon>
        <taxon>Lactobacillus</taxon>
    </lineage>
</organism>
<dbReference type="PATRIC" id="fig|1423767.3.peg.555"/>
<reference evidence="3 4" key="1">
    <citation type="journal article" date="2015" name="Genome Announc.">
        <title>Expanding the biotechnology potential of lactobacilli through comparative genomics of 213 strains and associated genera.</title>
        <authorList>
            <person name="Sun Z."/>
            <person name="Harris H.M."/>
            <person name="McCann A."/>
            <person name="Guo C."/>
            <person name="Argimon S."/>
            <person name="Zhang W."/>
            <person name="Yang X."/>
            <person name="Jeffery I.B."/>
            <person name="Cooney J.C."/>
            <person name="Kagawa T.F."/>
            <person name="Liu W."/>
            <person name="Song Y."/>
            <person name="Salvetti E."/>
            <person name="Wrobel A."/>
            <person name="Rasinkangas P."/>
            <person name="Parkhill J."/>
            <person name="Rea M.C."/>
            <person name="O'Sullivan O."/>
            <person name="Ritari J."/>
            <person name="Douillard F.P."/>
            <person name="Paul Ross R."/>
            <person name="Yang R."/>
            <person name="Briner A.E."/>
            <person name="Felis G.E."/>
            <person name="de Vos W.M."/>
            <person name="Barrangou R."/>
            <person name="Klaenhammer T.R."/>
            <person name="Caufield P.W."/>
            <person name="Cui Y."/>
            <person name="Zhang H."/>
            <person name="O'Toole P.W."/>
        </authorList>
    </citation>
    <scope>NUCLEOTIDE SEQUENCE [LARGE SCALE GENOMIC DNA]</scope>
    <source>
        <strain evidence="3 4">DSM 16761</strain>
    </source>
</reference>
<name>A0A0R1VP94_9LACO</name>
<comment type="caution">
    <text evidence="3">The sequence shown here is derived from an EMBL/GenBank/DDBJ whole genome shotgun (WGS) entry which is preliminary data.</text>
</comment>
<evidence type="ECO:0000313" key="3">
    <source>
        <dbReference type="EMBL" id="KRM04659.1"/>
    </source>
</evidence>
<feature type="compositionally biased region" description="Basic and acidic residues" evidence="1">
    <location>
        <begin position="109"/>
        <end position="126"/>
    </location>
</feature>
<evidence type="ECO:0000313" key="4">
    <source>
        <dbReference type="Proteomes" id="UP000051307"/>
    </source>
</evidence>
<accession>A0A0R1VP94</accession>
<feature type="chain" id="PRO_5039188008" description="DUF1269 domain-containing family protein" evidence="2">
    <location>
        <begin position="22"/>
        <end position="126"/>
    </location>
</feature>
<keyword evidence="2" id="KW-0732">Signal</keyword>
<evidence type="ECO:0000256" key="1">
    <source>
        <dbReference type="SAM" id="MobiDB-lite"/>
    </source>
</evidence>
<dbReference type="RefSeq" id="WP_025015443.1">
    <property type="nucleotide sequence ID" value="NZ_AZFU01000018.1"/>
</dbReference>
<feature type="signal peptide" evidence="2">
    <location>
        <begin position="1"/>
        <end position="21"/>
    </location>
</feature>
<evidence type="ECO:0000256" key="2">
    <source>
        <dbReference type="SAM" id="SignalP"/>
    </source>
</evidence>
<dbReference type="Proteomes" id="UP000051307">
    <property type="component" value="Unassembled WGS sequence"/>
</dbReference>
<dbReference type="AlphaFoldDB" id="A0A0R1VP94"/>
<dbReference type="OrthoDB" id="2329560at2"/>
<protein>
    <recommendedName>
        <fullName evidence="5">DUF1269 domain-containing family protein</fullName>
    </recommendedName>
</protein>
<dbReference type="eggNOG" id="ENOG5030A26">
    <property type="taxonomic scope" value="Bacteria"/>
</dbReference>